<proteinExistence type="predicted"/>
<name>A0A0E0A4K9_9ORYZ</name>
<evidence type="ECO:0000313" key="2">
    <source>
        <dbReference type="EnsemblPlants" id="OGLUM06G02090.1"/>
    </source>
</evidence>
<feature type="compositionally biased region" description="Low complexity" evidence="1">
    <location>
        <begin position="87"/>
        <end position="97"/>
    </location>
</feature>
<dbReference type="Proteomes" id="UP000026961">
    <property type="component" value="Chromosome 6"/>
</dbReference>
<reference evidence="2" key="1">
    <citation type="submission" date="2015-04" db="UniProtKB">
        <authorList>
            <consortium name="EnsemblPlants"/>
        </authorList>
    </citation>
    <scope>IDENTIFICATION</scope>
</reference>
<dbReference type="AlphaFoldDB" id="A0A0E0A4K9"/>
<accession>A0A0E0A4K9</accession>
<sequence length="136" mass="14374">MAILLGDVLAPLPIALNLEYAATIAMPPDPALLGRRYHLRRRAATRQDDEEEGHGDAGTDQHPCRRLVQRSDADPISPSAGLAIVDSSTAGTASAPAGRRHTAAHAPPPAEGEEGERKREKGEREEEGGLTCGSHS</sequence>
<dbReference type="EnsemblPlants" id="OGLUM06G02090.1">
    <property type="protein sequence ID" value="OGLUM06G02090.1"/>
    <property type="gene ID" value="OGLUM06G02090"/>
</dbReference>
<dbReference type="Gramene" id="OGLUM06G02090.1">
    <property type="protein sequence ID" value="OGLUM06G02090.1"/>
    <property type="gene ID" value="OGLUM06G02090"/>
</dbReference>
<evidence type="ECO:0000256" key="1">
    <source>
        <dbReference type="SAM" id="MobiDB-lite"/>
    </source>
</evidence>
<evidence type="ECO:0000313" key="3">
    <source>
        <dbReference type="Proteomes" id="UP000026961"/>
    </source>
</evidence>
<reference evidence="2" key="2">
    <citation type="submission" date="2018-05" db="EMBL/GenBank/DDBJ databases">
        <title>OgluRS3 (Oryza glumaepatula Reference Sequence Version 3).</title>
        <authorList>
            <person name="Zhang J."/>
            <person name="Kudrna D."/>
            <person name="Lee S."/>
            <person name="Talag J."/>
            <person name="Welchert J."/>
            <person name="Wing R.A."/>
        </authorList>
    </citation>
    <scope>NUCLEOTIDE SEQUENCE [LARGE SCALE GENOMIC DNA]</scope>
</reference>
<feature type="region of interest" description="Disordered" evidence="1">
    <location>
        <begin position="43"/>
        <end position="136"/>
    </location>
</feature>
<keyword evidence="3" id="KW-1185">Reference proteome</keyword>
<feature type="compositionally biased region" description="Basic and acidic residues" evidence="1">
    <location>
        <begin position="54"/>
        <end position="73"/>
    </location>
</feature>
<feature type="compositionally biased region" description="Basic and acidic residues" evidence="1">
    <location>
        <begin position="115"/>
        <end position="124"/>
    </location>
</feature>
<dbReference type="HOGENOM" id="CLU_1878664_0_0_1"/>
<organism evidence="2">
    <name type="scientific">Oryza glumipatula</name>
    <dbReference type="NCBI Taxonomy" id="40148"/>
    <lineage>
        <taxon>Eukaryota</taxon>
        <taxon>Viridiplantae</taxon>
        <taxon>Streptophyta</taxon>
        <taxon>Embryophyta</taxon>
        <taxon>Tracheophyta</taxon>
        <taxon>Spermatophyta</taxon>
        <taxon>Magnoliopsida</taxon>
        <taxon>Liliopsida</taxon>
        <taxon>Poales</taxon>
        <taxon>Poaceae</taxon>
        <taxon>BOP clade</taxon>
        <taxon>Oryzoideae</taxon>
        <taxon>Oryzeae</taxon>
        <taxon>Oryzinae</taxon>
        <taxon>Oryza</taxon>
    </lineage>
</organism>
<protein>
    <submittedName>
        <fullName evidence="2">Uncharacterized protein</fullName>
    </submittedName>
</protein>